<dbReference type="Proteomes" id="UP001185092">
    <property type="component" value="Unassembled WGS sequence"/>
</dbReference>
<organism evidence="1 2">
    <name type="scientific">Aureibacter tunicatorum</name>
    <dbReference type="NCBI Taxonomy" id="866807"/>
    <lineage>
        <taxon>Bacteria</taxon>
        <taxon>Pseudomonadati</taxon>
        <taxon>Bacteroidota</taxon>
        <taxon>Cytophagia</taxon>
        <taxon>Cytophagales</taxon>
        <taxon>Persicobacteraceae</taxon>
        <taxon>Aureibacter</taxon>
    </lineage>
</organism>
<evidence type="ECO:0000313" key="2">
    <source>
        <dbReference type="Proteomes" id="UP001185092"/>
    </source>
</evidence>
<proteinExistence type="predicted"/>
<sequence length="456" mass="53522">MTEHEIQKYIWENKDEWEDLIIEYEFPEEYRFNENEESIYSLTPDKLIYNELLKRLKKTYDSLYGLRLFGCEVPLKKDGDSTIRADLMGVIEGNSGIALIELKKSAQTERQAYTELLAYASHLHSIFPTFSKDDITFVLISPMEERIVREATIFSFLFDEKPVFAYIPTWTDNDVKTLKLTPWIPTEEDIIHVTQSIFSQKNFEIFKVTWDKIDDWNAEKGENPSEYMIERMNSITSYAAQLMESKGVHGFVYTSQAYPELPFLPNALIVAGINPFKIAKDNYLIKEGLSPYKLDSVSDDSINILQIIPELANKAKKVNEENCYLYDLITTWTNTITGIAFETVNLMTSNDDNQNFEKGWGGMTWEQYQTKMLEDALCFNFNVRATGLIRKLFVDYTREDYKYLTKYGYENHPSLSHGDIPTFIVDYLNEQHYFRNFLQRLFDPYHEIRDDLEDYE</sequence>
<gene>
    <name evidence="1" type="ORF">HNQ88_003036</name>
</gene>
<reference evidence="1" key="1">
    <citation type="submission" date="2023-07" db="EMBL/GenBank/DDBJ databases">
        <title>Genomic Encyclopedia of Type Strains, Phase IV (KMG-IV): sequencing the most valuable type-strain genomes for metagenomic binning, comparative biology and taxonomic classification.</title>
        <authorList>
            <person name="Goeker M."/>
        </authorList>
    </citation>
    <scope>NUCLEOTIDE SEQUENCE</scope>
    <source>
        <strain evidence="1">DSM 26174</strain>
    </source>
</reference>
<dbReference type="AlphaFoldDB" id="A0AAE3XNU3"/>
<name>A0AAE3XNU3_9BACT</name>
<accession>A0AAE3XNU3</accession>
<dbReference type="EMBL" id="JAVDQD010000003">
    <property type="protein sequence ID" value="MDR6239988.1"/>
    <property type="molecule type" value="Genomic_DNA"/>
</dbReference>
<keyword evidence="2" id="KW-1185">Reference proteome</keyword>
<evidence type="ECO:0000313" key="1">
    <source>
        <dbReference type="EMBL" id="MDR6239988.1"/>
    </source>
</evidence>
<protein>
    <submittedName>
        <fullName evidence="1">Uncharacterized protein</fullName>
    </submittedName>
</protein>
<comment type="caution">
    <text evidence="1">The sequence shown here is derived from an EMBL/GenBank/DDBJ whole genome shotgun (WGS) entry which is preliminary data.</text>
</comment>
<dbReference type="RefSeq" id="WP_309939802.1">
    <property type="nucleotide sequence ID" value="NZ_AP025305.1"/>
</dbReference>